<feature type="transmembrane region" description="Helical" evidence="1">
    <location>
        <begin position="63"/>
        <end position="83"/>
    </location>
</feature>
<organism evidence="2 3">
    <name type="scientific">Haloarcula nitratireducens</name>
    <dbReference type="NCBI Taxonomy" id="2487749"/>
    <lineage>
        <taxon>Archaea</taxon>
        <taxon>Methanobacteriati</taxon>
        <taxon>Methanobacteriota</taxon>
        <taxon>Stenosarchaea group</taxon>
        <taxon>Halobacteria</taxon>
        <taxon>Halobacteriales</taxon>
        <taxon>Haloarculaceae</taxon>
        <taxon>Haloarcula</taxon>
    </lineage>
</organism>
<proteinExistence type="predicted"/>
<sequence length="95" mass="10195">MISLPIIAVKLITLLLSLSVAYLAFYAYQRSDSSPMFYVAVGFIFIGVGAICEGLVYRMLGTSLFSAAVVQAVLVSFGMLLILRSILAGPETQNV</sequence>
<evidence type="ECO:0000256" key="1">
    <source>
        <dbReference type="SAM" id="Phobius"/>
    </source>
</evidence>
<dbReference type="AlphaFoldDB" id="A0AAW4PJH5"/>
<comment type="caution">
    <text evidence="2">The sequence shown here is derived from an EMBL/GenBank/DDBJ whole genome shotgun (WGS) entry which is preliminary data.</text>
</comment>
<name>A0AAW4PJH5_9EURY</name>
<keyword evidence="1" id="KW-0812">Transmembrane</keyword>
<gene>
    <name evidence="2" type="ORF">EGH23_22300</name>
</gene>
<feature type="transmembrane region" description="Helical" evidence="1">
    <location>
        <begin position="37"/>
        <end position="57"/>
    </location>
</feature>
<reference evidence="2 3" key="1">
    <citation type="submission" date="2021-06" db="EMBL/GenBank/DDBJ databases">
        <title>Halomicroarcula sp. a new haloarchaeum isolated from saline soil.</title>
        <authorList>
            <person name="Duran-Viseras A."/>
            <person name="Sanchez-Porro C."/>
            <person name="Ventosa A."/>
        </authorList>
    </citation>
    <scope>NUCLEOTIDE SEQUENCE [LARGE SCALE GENOMIC DNA]</scope>
    <source>
        <strain evidence="2 3">F27</strain>
    </source>
</reference>
<dbReference type="InterPro" id="IPR055943">
    <property type="entry name" value="DUF7521"/>
</dbReference>
<protein>
    <submittedName>
        <fullName evidence="2">Uncharacterized protein</fullName>
    </submittedName>
</protein>
<keyword evidence="3" id="KW-1185">Reference proteome</keyword>
<evidence type="ECO:0000313" key="3">
    <source>
        <dbReference type="Proteomes" id="UP001430455"/>
    </source>
</evidence>
<keyword evidence="1" id="KW-0472">Membrane</keyword>
<dbReference type="EMBL" id="RKLT01000023">
    <property type="protein sequence ID" value="MBX0297611.1"/>
    <property type="molecule type" value="Genomic_DNA"/>
</dbReference>
<feature type="transmembrane region" description="Helical" evidence="1">
    <location>
        <begin position="6"/>
        <end position="25"/>
    </location>
</feature>
<evidence type="ECO:0000313" key="2">
    <source>
        <dbReference type="EMBL" id="MBX0297611.1"/>
    </source>
</evidence>
<dbReference type="Proteomes" id="UP001430455">
    <property type="component" value="Unassembled WGS sequence"/>
</dbReference>
<keyword evidence="1" id="KW-1133">Transmembrane helix</keyword>
<dbReference type="Pfam" id="PF24365">
    <property type="entry name" value="DUF7521"/>
    <property type="match status" value="1"/>
</dbReference>
<accession>A0AAW4PJH5</accession>
<dbReference type="RefSeq" id="WP_220582197.1">
    <property type="nucleotide sequence ID" value="NZ_RKLT01000023.1"/>
</dbReference>